<comment type="caution">
    <text evidence="9">The sequence shown here is derived from an EMBL/GenBank/DDBJ whole genome shotgun (WGS) entry which is preliminary data.</text>
</comment>
<protein>
    <submittedName>
        <fullName evidence="9">DHA2 family multidrug resistance protein-like MFS transporter</fullName>
    </submittedName>
</protein>
<keyword evidence="3" id="KW-1003">Cell membrane</keyword>
<organism evidence="9 10">
    <name type="scientific">Micrococcus cohnii</name>
    <dbReference type="NCBI Taxonomy" id="993416"/>
    <lineage>
        <taxon>Bacteria</taxon>
        <taxon>Bacillati</taxon>
        <taxon>Actinomycetota</taxon>
        <taxon>Actinomycetes</taxon>
        <taxon>Micrococcales</taxon>
        <taxon>Micrococcaceae</taxon>
        <taxon>Micrococcus</taxon>
    </lineage>
</organism>
<sequence>MTPTLSPLRRWSALGVLVLPVLLISIDMSVLGIAVPALSAALNPTSTQLLWIIDLYSFLLAGLLVFMGSLGDRIGRRRLLLLGAPLFGAASLLAAFATSPEMLIAARALLGLGGATLMPSTLGLIRTIFPDRRQRRTAIAVWAMAFSGGSALGPVVGGLLLEHFWWGSVFLLNVPVIVAFLAAAPFLLPESRDPAPGPFDPLSAVLSILGMLGLVYALKTVATQPDAGAALTAAAAAVLGAGALAWFVARQRRRPDPMIDVSLFESLAFTSAILVNVVSMLALMGLMFFLPQFLMLVRGMGAAEAGLWTLPLAAATVVGTLAAAPLAGRLSVRTVIAAGLACSTLGLLCASLLDELAWPGPFLVLSALFGVGVGLAETLTNDVVLAAAPPERAGSAAAISETGYEFGGAMGTALLGTAGMAVYAAGVRDAAGTVPGLNAADAEAAAQTLAASRDIAAALPDGGAGLLEAADAAFLAGIDLIALIAAGLMAALLALTWHGLREEAATDPRH</sequence>
<feature type="transmembrane region" description="Helical" evidence="7">
    <location>
        <begin position="48"/>
        <end position="67"/>
    </location>
</feature>
<dbReference type="CDD" id="cd17321">
    <property type="entry name" value="MFS_MMR_MDR_like"/>
    <property type="match status" value="1"/>
</dbReference>
<reference evidence="9 10" key="1">
    <citation type="submission" date="2020-08" db="EMBL/GenBank/DDBJ databases">
        <title>Sequencing the genomes of 1000 actinobacteria strains.</title>
        <authorList>
            <person name="Klenk H.-P."/>
        </authorList>
    </citation>
    <scope>NUCLEOTIDE SEQUENCE [LARGE SCALE GENOMIC DNA]</scope>
    <source>
        <strain evidence="9 10">DSM 23974</strain>
    </source>
</reference>
<dbReference type="SUPFAM" id="SSF103473">
    <property type="entry name" value="MFS general substrate transporter"/>
    <property type="match status" value="1"/>
</dbReference>
<feature type="transmembrane region" description="Helical" evidence="7">
    <location>
        <begin position="79"/>
        <end position="98"/>
    </location>
</feature>
<feature type="domain" description="Major facilitator superfamily (MFS) profile" evidence="8">
    <location>
        <begin position="13"/>
        <end position="444"/>
    </location>
</feature>
<gene>
    <name evidence="9" type="ORF">HDA30_001943</name>
</gene>
<evidence type="ECO:0000256" key="4">
    <source>
        <dbReference type="ARBA" id="ARBA00022692"/>
    </source>
</evidence>
<dbReference type="RefSeq" id="WP_343059347.1">
    <property type="nucleotide sequence ID" value="NZ_JACHNA010000001.1"/>
</dbReference>
<feature type="transmembrane region" description="Helical" evidence="7">
    <location>
        <begin position="137"/>
        <end position="157"/>
    </location>
</feature>
<dbReference type="Pfam" id="PF07690">
    <property type="entry name" value="MFS_1"/>
    <property type="match status" value="1"/>
</dbReference>
<evidence type="ECO:0000256" key="1">
    <source>
        <dbReference type="ARBA" id="ARBA00004651"/>
    </source>
</evidence>
<evidence type="ECO:0000313" key="10">
    <source>
        <dbReference type="Proteomes" id="UP000540191"/>
    </source>
</evidence>
<evidence type="ECO:0000256" key="2">
    <source>
        <dbReference type="ARBA" id="ARBA00022448"/>
    </source>
</evidence>
<feature type="transmembrane region" description="Helical" evidence="7">
    <location>
        <begin position="334"/>
        <end position="353"/>
    </location>
</feature>
<evidence type="ECO:0000256" key="3">
    <source>
        <dbReference type="ARBA" id="ARBA00022475"/>
    </source>
</evidence>
<evidence type="ECO:0000256" key="5">
    <source>
        <dbReference type="ARBA" id="ARBA00022989"/>
    </source>
</evidence>
<accession>A0A7W7GQL1</accession>
<feature type="transmembrane region" description="Helical" evidence="7">
    <location>
        <begin position="472"/>
        <end position="495"/>
    </location>
</feature>
<feature type="transmembrane region" description="Helical" evidence="7">
    <location>
        <begin position="261"/>
        <end position="288"/>
    </location>
</feature>
<dbReference type="AlphaFoldDB" id="A0A7W7GQL1"/>
<feature type="transmembrane region" description="Helical" evidence="7">
    <location>
        <begin position="308"/>
        <end position="327"/>
    </location>
</feature>
<evidence type="ECO:0000313" key="9">
    <source>
        <dbReference type="EMBL" id="MBB4736435.1"/>
    </source>
</evidence>
<dbReference type="InterPro" id="IPR036259">
    <property type="entry name" value="MFS_trans_sf"/>
</dbReference>
<keyword evidence="10" id="KW-1185">Reference proteome</keyword>
<evidence type="ECO:0000256" key="7">
    <source>
        <dbReference type="SAM" id="Phobius"/>
    </source>
</evidence>
<dbReference type="PANTHER" id="PTHR42718">
    <property type="entry name" value="MAJOR FACILITATOR SUPERFAMILY MULTIDRUG TRANSPORTER MFSC"/>
    <property type="match status" value="1"/>
</dbReference>
<dbReference type="EMBL" id="JACHNA010000001">
    <property type="protein sequence ID" value="MBB4736435.1"/>
    <property type="molecule type" value="Genomic_DNA"/>
</dbReference>
<evidence type="ECO:0000259" key="8">
    <source>
        <dbReference type="PROSITE" id="PS50850"/>
    </source>
</evidence>
<dbReference type="GO" id="GO:0022857">
    <property type="term" value="F:transmembrane transporter activity"/>
    <property type="evidence" value="ECO:0007669"/>
    <property type="project" value="InterPro"/>
</dbReference>
<dbReference type="Gene3D" id="1.20.1720.10">
    <property type="entry name" value="Multidrug resistance protein D"/>
    <property type="match status" value="1"/>
</dbReference>
<name>A0A7W7GQL1_9MICC</name>
<dbReference type="Proteomes" id="UP000540191">
    <property type="component" value="Unassembled WGS sequence"/>
</dbReference>
<dbReference type="PROSITE" id="PS50850">
    <property type="entry name" value="MFS"/>
    <property type="match status" value="1"/>
</dbReference>
<feature type="transmembrane region" description="Helical" evidence="7">
    <location>
        <begin position="199"/>
        <end position="218"/>
    </location>
</feature>
<keyword evidence="2" id="KW-0813">Transport</keyword>
<dbReference type="InterPro" id="IPR011701">
    <property type="entry name" value="MFS"/>
</dbReference>
<comment type="subcellular location">
    <subcellularLocation>
        <location evidence="1">Cell membrane</location>
        <topology evidence="1">Multi-pass membrane protein</topology>
    </subcellularLocation>
</comment>
<feature type="transmembrane region" description="Helical" evidence="7">
    <location>
        <begin position="230"/>
        <end position="249"/>
    </location>
</feature>
<evidence type="ECO:0000256" key="6">
    <source>
        <dbReference type="ARBA" id="ARBA00023136"/>
    </source>
</evidence>
<keyword evidence="6 7" id="KW-0472">Membrane</keyword>
<keyword evidence="5 7" id="KW-1133">Transmembrane helix</keyword>
<keyword evidence="4 7" id="KW-0812">Transmembrane</keyword>
<dbReference type="Gene3D" id="1.20.1250.20">
    <property type="entry name" value="MFS general substrate transporter like domains"/>
    <property type="match status" value="1"/>
</dbReference>
<feature type="transmembrane region" description="Helical" evidence="7">
    <location>
        <begin position="104"/>
        <end position="125"/>
    </location>
</feature>
<dbReference type="GO" id="GO:0005886">
    <property type="term" value="C:plasma membrane"/>
    <property type="evidence" value="ECO:0007669"/>
    <property type="project" value="UniProtKB-SubCell"/>
</dbReference>
<dbReference type="PANTHER" id="PTHR42718:SF47">
    <property type="entry name" value="METHYL VIOLOGEN RESISTANCE PROTEIN SMVA"/>
    <property type="match status" value="1"/>
</dbReference>
<proteinExistence type="predicted"/>
<feature type="transmembrane region" description="Helical" evidence="7">
    <location>
        <begin position="163"/>
        <end position="187"/>
    </location>
</feature>
<dbReference type="InterPro" id="IPR020846">
    <property type="entry name" value="MFS_dom"/>
</dbReference>